<feature type="compositionally biased region" description="Low complexity" evidence="7">
    <location>
        <begin position="1"/>
        <end position="17"/>
    </location>
</feature>
<proteinExistence type="predicted"/>
<keyword evidence="4" id="KW-0808">Transferase</keyword>
<dbReference type="AlphaFoldDB" id="A0A7S3FLA4"/>
<dbReference type="Gene3D" id="3.90.1750.10">
    <property type="entry name" value="Hect, E3 ligase catalytic domains"/>
    <property type="match status" value="1"/>
</dbReference>
<dbReference type="Gene3D" id="3.30.2160.10">
    <property type="entry name" value="Hect, E3 ligase catalytic domain"/>
    <property type="match status" value="1"/>
</dbReference>
<feature type="region of interest" description="Disordered" evidence="7">
    <location>
        <begin position="50"/>
        <end position="69"/>
    </location>
</feature>
<dbReference type="EC" id="2.3.2.26" evidence="3"/>
<dbReference type="InterPro" id="IPR050409">
    <property type="entry name" value="E3_ubiq-protein_ligase"/>
</dbReference>
<dbReference type="PROSITE" id="PS50237">
    <property type="entry name" value="HECT"/>
    <property type="match status" value="1"/>
</dbReference>
<evidence type="ECO:0000256" key="6">
    <source>
        <dbReference type="PROSITE-ProRule" id="PRU00104"/>
    </source>
</evidence>
<evidence type="ECO:0000256" key="2">
    <source>
        <dbReference type="ARBA" id="ARBA00004906"/>
    </source>
</evidence>
<evidence type="ECO:0000256" key="4">
    <source>
        <dbReference type="ARBA" id="ARBA00022679"/>
    </source>
</evidence>
<keyword evidence="5 6" id="KW-0833">Ubl conjugation pathway</keyword>
<reference evidence="9" key="1">
    <citation type="submission" date="2021-01" db="EMBL/GenBank/DDBJ databases">
        <authorList>
            <person name="Corre E."/>
            <person name="Pelletier E."/>
            <person name="Niang G."/>
            <person name="Scheremetjew M."/>
            <person name="Finn R."/>
            <person name="Kale V."/>
            <person name="Holt S."/>
            <person name="Cochrane G."/>
            <person name="Meng A."/>
            <person name="Brown T."/>
            <person name="Cohen L."/>
        </authorList>
    </citation>
    <scope>NUCLEOTIDE SEQUENCE</scope>
    <source>
        <strain evidence="9">RCC927</strain>
    </source>
</reference>
<dbReference type="CDD" id="cd00078">
    <property type="entry name" value="HECTc"/>
    <property type="match status" value="1"/>
</dbReference>
<feature type="active site" description="Glycyl thioester intermediate" evidence="6">
    <location>
        <position position="665"/>
    </location>
</feature>
<dbReference type="InterPro" id="IPR000569">
    <property type="entry name" value="HECT_dom"/>
</dbReference>
<feature type="region of interest" description="Disordered" evidence="7">
    <location>
        <begin position="1"/>
        <end position="42"/>
    </location>
</feature>
<dbReference type="Pfam" id="PF00632">
    <property type="entry name" value="HECT"/>
    <property type="match status" value="1"/>
</dbReference>
<evidence type="ECO:0000256" key="3">
    <source>
        <dbReference type="ARBA" id="ARBA00012485"/>
    </source>
</evidence>
<dbReference type="PANTHER" id="PTHR11254">
    <property type="entry name" value="HECT DOMAIN UBIQUITIN-PROTEIN LIGASE"/>
    <property type="match status" value="1"/>
</dbReference>
<evidence type="ECO:0000259" key="8">
    <source>
        <dbReference type="PROSITE" id="PS50237"/>
    </source>
</evidence>
<dbReference type="GO" id="GO:0061630">
    <property type="term" value="F:ubiquitin protein ligase activity"/>
    <property type="evidence" value="ECO:0007669"/>
    <property type="project" value="UniProtKB-EC"/>
</dbReference>
<protein>
    <recommendedName>
        <fullName evidence="3">HECT-type E3 ubiquitin transferase</fullName>
        <ecNumber evidence="3">2.3.2.26</ecNumber>
    </recommendedName>
</protein>
<evidence type="ECO:0000313" key="9">
    <source>
        <dbReference type="EMBL" id="CAE0150107.1"/>
    </source>
</evidence>
<evidence type="ECO:0000256" key="1">
    <source>
        <dbReference type="ARBA" id="ARBA00000885"/>
    </source>
</evidence>
<dbReference type="EMBL" id="HBHY01019716">
    <property type="protein sequence ID" value="CAE0150107.1"/>
    <property type="molecule type" value="Transcribed_RNA"/>
</dbReference>
<comment type="catalytic activity">
    <reaction evidence="1">
        <text>S-ubiquitinyl-[E2 ubiquitin-conjugating enzyme]-L-cysteine + [acceptor protein]-L-lysine = [E2 ubiquitin-conjugating enzyme]-L-cysteine + N(6)-ubiquitinyl-[acceptor protein]-L-lysine.</text>
        <dbReference type="EC" id="2.3.2.26"/>
    </reaction>
</comment>
<dbReference type="PANTHER" id="PTHR11254:SF440">
    <property type="entry name" value="E3 UBIQUITIN-PROTEIN LIGASE NEDD-4"/>
    <property type="match status" value="1"/>
</dbReference>
<dbReference type="GO" id="GO:0016567">
    <property type="term" value="P:protein ubiquitination"/>
    <property type="evidence" value="ECO:0007669"/>
    <property type="project" value="TreeGrafter"/>
</dbReference>
<dbReference type="InterPro" id="IPR035983">
    <property type="entry name" value="Hect_E3_ubiquitin_ligase"/>
</dbReference>
<comment type="pathway">
    <text evidence="2">Protein modification; protein ubiquitination.</text>
</comment>
<dbReference type="GO" id="GO:0005737">
    <property type="term" value="C:cytoplasm"/>
    <property type="evidence" value="ECO:0007669"/>
    <property type="project" value="TreeGrafter"/>
</dbReference>
<dbReference type="SUPFAM" id="SSF56204">
    <property type="entry name" value="Hect, E3 ligase catalytic domain"/>
    <property type="match status" value="1"/>
</dbReference>
<dbReference type="GO" id="GO:0006511">
    <property type="term" value="P:ubiquitin-dependent protein catabolic process"/>
    <property type="evidence" value="ECO:0007669"/>
    <property type="project" value="TreeGrafter"/>
</dbReference>
<evidence type="ECO:0000256" key="7">
    <source>
        <dbReference type="SAM" id="MobiDB-lite"/>
    </source>
</evidence>
<organism evidence="9">
    <name type="scientific">Prasinoderma singulare</name>
    <dbReference type="NCBI Taxonomy" id="676789"/>
    <lineage>
        <taxon>Eukaryota</taxon>
        <taxon>Viridiplantae</taxon>
        <taxon>Prasinodermophyta</taxon>
        <taxon>Prasinodermophyceae</taxon>
        <taxon>Prasinodermales</taxon>
        <taxon>Prasinodermaceae</taxon>
        <taxon>Prasinoderma</taxon>
    </lineage>
</organism>
<feature type="domain" description="HECT" evidence="8">
    <location>
        <begin position="359"/>
        <end position="698"/>
    </location>
</feature>
<accession>A0A7S3FLA4</accession>
<dbReference type="SMART" id="SM00119">
    <property type="entry name" value="HECTc"/>
    <property type="match status" value="1"/>
</dbReference>
<evidence type="ECO:0000256" key="5">
    <source>
        <dbReference type="ARBA" id="ARBA00022786"/>
    </source>
</evidence>
<dbReference type="FunFam" id="3.30.2410.10:FF:000009">
    <property type="entry name" value="Probable E3 ubiquitin-protein ligase HECTD2"/>
    <property type="match status" value="1"/>
</dbReference>
<sequence>MGAAQSATQNANSQHNAGPQHSSPSFAAGPVPSTSSATVLRRQQHLRTHTMPANGAGGQYPNYGPRNGSAALLPGYPGARLASQPPSRTVMCPRCQALLMVPPGAPRFQCFNCYAILAVPGNDTGRRQRAGEILQWERNHSNERFVRRVGPDNRLRWVRVLSKDDQEAMREHEQSRAELAAVDLEAQLRELPTKELKHRLHLLGIDLPVSCIEKDDVVRMLANSAAQLEQLPVQELKSRLEAMGMDTGGCLEKRELLHRMQYIAVSGVGGRGFVRVVKSDGALSFVDAMDFSMDACFPNIGVTAADLKDAAGLPFDQKVGWFRSMLQRLRTPWEQGHVSCTVRRANLLEDSFACFARLSADDMRRIFRFQFAGEPAQDAGGVAREWFELVSIALFNVDMGLWEYGAVDNLAYKINASAEVANDNAAAYFYFAGRLLGKALFDSQQVAPHLVLPYYKHMLAWPIMLRDLEYVDATVHRSLEQVLELEDPSMLCLDFTAGRTVFGTQVQEELKPGGENMEVTRENRAEYAELVLRHLVFSTVEGPLGRLLRGFYDVIPPPLLAVFDPRELELLLCGMPDIDVADWQRHTHYRGEYESRRDTHRVIRWFWEALGEFNHEQRARLLQFATGTSRVPVQGFKALQGSDGNIKLFTIEGCTTGLLPRAHTCFNRLELPQYASKDDLKKYVRIAIEAESSGFGQE</sequence>
<gene>
    <name evidence="9" type="ORF">PSIN1315_LOCUS12613</name>
</gene>
<dbReference type="Gene3D" id="3.30.2410.10">
    <property type="entry name" value="Hect, E3 ligase catalytic domain"/>
    <property type="match status" value="1"/>
</dbReference>
<name>A0A7S3FLA4_9VIRI</name>